<dbReference type="AlphaFoldDB" id="A0AA35UIN1"/>
<sequence length="120" mass="12947">MSVVDGCGASFCSPLRRIIRIDVPPEARKGTGVDENLTYIKAGQGGFHYDVYQGRHGSDELKLQPMFSSSFILWDGVSGLVFGPGFFVSPLPHVCRRRPNLSLLVHKCGAAASIVASLVL</sequence>
<proteinExistence type="predicted"/>
<name>A0AA35UIN1_METCP</name>
<evidence type="ECO:0000313" key="2">
    <source>
        <dbReference type="Proteomes" id="UP001158598"/>
    </source>
</evidence>
<evidence type="ECO:0000313" key="1">
    <source>
        <dbReference type="EMBL" id="CAI8834249.1"/>
    </source>
</evidence>
<reference evidence="1" key="1">
    <citation type="submission" date="2023-03" db="EMBL/GenBank/DDBJ databases">
        <authorList>
            <person name="Pearce D."/>
        </authorList>
    </citation>
    <scope>NUCLEOTIDE SEQUENCE</scope>
    <source>
        <strain evidence="1">Mc</strain>
    </source>
</reference>
<organism evidence="1 2">
    <name type="scientific">Methylococcus capsulatus</name>
    <dbReference type="NCBI Taxonomy" id="414"/>
    <lineage>
        <taxon>Bacteria</taxon>
        <taxon>Pseudomonadati</taxon>
        <taxon>Pseudomonadota</taxon>
        <taxon>Gammaproteobacteria</taxon>
        <taxon>Methylococcales</taxon>
        <taxon>Methylococcaceae</taxon>
        <taxon>Methylococcus</taxon>
    </lineage>
</organism>
<dbReference type="EMBL" id="OX458332">
    <property type="protein sequence ID" value="CAI8834249.1"/>
    <property type="molecule type" value="Genomic_DNA"/>
</dbReference>
<dbReference type="RefSeq" id="WP_154656669.1">
    <property type="nucleotide sequence ID" value="NZ_CP079096.1"/>
</dbReference>
<gene>
    <name evidence="1" type="ORF">MCNOR_2191</name>
</gene>
<accession>A0AA35UIN1</accession>
<dbReference type="Proteomes" id="UP001158598">
    <property type="component" value="Chromosome"/>
</dbReference>
<protein>
    <submittedName>
        <fullName evidence="1">Uncharacterized protein</fullName>
    </submittedName>
</protein>